<reference evidence="7" key="1">
    <citation type="submission" date="2019-07" db="EMBL/GenBank/DDBJ databases">
        <authorList>
            <person name="Dittberner H."/>
        </authorList>
    </citation>
    <scope>NUCLEOTIDE SEQUENCE [LARGE SCALE GENOMIC DNA]</scope>
</reference>
<evidence type="ECO:0000313" key="7">
    <source>
        <dbReference type="EMBL" id="VVA93630.1"/>
    </source>
</evidence>
<evidence type="ECO:0000256" key="3">
    <source>
        <dbReference type="ARBA" id="ARBA00022801"/>
    </source>
</evidence>
<comment type="caution">
    <text evidence="7">The sequence shown here is derived from an EMBL/GenBank/DDBJ whole genome shotgun (WGS) entry which is preliminary data.</text>
</comment>
<dbReference type="SUPFAM" id="SSF54001">
    <property type="entry name" value="Cysteine proteinases"/>
    <property type="match status" value="1"/>
</dbReference>
<protein>
    <recommendedName>
        <fullName evidence="6">Peptidase C1A papain C-terminal domain-containing protein</fullName>
    </recommendedName>
</protein>
<dbReference type="Gene3D" id="3.90.70.10">
    <property type="entry name" value="Cysteine proteinases"/>
    <property type="match status" value="1"/>
</dbReference>
<keyword evidence="8" id="KW-1185">Reference proteome</keyword>
<keyword evidence="3" id="KW-0378">Hydrolase</keyword>
<evidence type="ECO:0000313" key="8">
    <source>
        <dbReference type="Proteomes" id="UP000489600"/>
    </source>
</evidence>
<keyword evidence="2" id="KW-0645">Protease</keyword>
<dbReference type="InterPro" id="IPR038765">
    <property type="entry name" value="Papain-like_cys_pep_sf"/>
</dbReference>
<organism evidence="7 8">
    <name type="scientific">Arabis nemorensis</name>
    <dbReference type="NCBI Taxonomy" id="586526"/>
    <lineage>
        <taxon>Eukaryota</taxon>
        <taxon>Viridiplantae</taxon>
        <taxon>Streptophyta</taxon>
        <taxon>Embryophyta</taxon>
        <taxon>Tracheophyta</taxon>
        <taxon>Spermatophyta</taxon>
        <taxon>Magnoliopsida</taxon>
        <taxon>eudicotyledons</taxon>
        <taxon>Gunneridae</taxon>
        <taxon>Pentapetalae</taxon>
        <taxon>rosids</taxon>
        <taxon>malvids</taxon>
        <taxon>Brassicales</taxon>
        <taxon>Brassicaceae</taxon>
        <taxon>Arabideae</taxon>
        <taxon>Arabis</taxon>
    </lineage>
</organism>
<dbReference type="AlphaFoldDB" id="A0A565AX13"/>
<evidence type="ECO:0000256" key="1">
    <source>
        <dbReference type="ARBA" id="ARBA00008455"/>
    </source>
</evidence>
<dbReference type="CDD" id="cd02619">
    <property type="entry name" value="Peptidase_C1"/>
    <property type="match status" value="1"/>
</dbReference>
<dbReference type="PANTHER" id="PTHR12411">
    <property type="entry name" value="CYSTEINE PROTEASE FAMILY C1-RELATED"/>
    <property type="match status" value="1"/>
</dbReference>
<dbReference type="GO" id="GO:0006508">
    <property type="term" value="P:proteolysis"/>
    <property type="evidence" value="ECO:0007669"/>
    <property type="project" value="UniProtKB-KW"/>
</dbReference>
<dbReference type="Pfam" id="PF00112">
    <property type="entry name" value="Peptidase_C1"/>
    <property type="match status" value="1"/>
</dbReference>
<accession>A0A565AX13</accession>
<dbReference type="EMBL" id="CABITT030000002">
    <property type="protein sequence ID" value="VVA93630.1"/>
    <property type="molecule type" value="Genomic_DNA"/>
</dbReference>
<dbReference type="OrthoDB" id="1106769at2759"/>
<sequence length="294" mass="33080">MEEEDDEDKIEFSFGGGGRRTGLDLPPGTKKPDFEWTVQGGVMREVMDQGNRRVCWTVAASRELSGRLIVAERFDPPLRLSALHLLVGLIEEVDSEGGLKRLGHLRAFMIEHGTILEDDCKCPQLALQLKEDRSKPNPIMCTEKKSAKRVGRFKVHDLTIKKVVDETEIMHLLKTGPVAVGINVYEEFSDFEGDGIYPGPNKGSLKIDDHLFIVYGYGTTPEGIHYWKVQNSAGRKWGKDGFGKIIRQISRPKGQPSLFTRVVYPTLLVNYEGQKVQRGVQRGRHFIFGKTLSV</sequence>
<evidence type="ECO:0000259" key="6">
    <source>
        <dbReference type="SMART" id="SM00645"/>
    </source>
</evidence>
<feature type="region of interest" description="Disordered" evidence="5">
    <location>
        <begin position="1"/>
        <end position="31"/>
    </location>
</feature>
<name>A0A565AX13_9BRAS</name>
<comment type="similarity">
    <text evidence="1">Belongs to the peptidase C1 family.</text>
</comment>
<dbReference type="InterPro" id="IPR013128">
    <property type="entry name" value="Peptidase_C1A"/>
</dbReference>
<gene>
    <name evidence="7" type="ORF">ANE_LOCUS4075</name>
</gene>
<dbReference type="SMART" id="SM00645">
    <property type="entry name" value="Pept_C1"/>
    <property type="match status" value="1"/>
</dbReference>
<evidence type="ECO:0000256" key="2">
    <source>
        <dbReference type="ARBA" id="ARBA00022670"/>
    </source>
</evidence>
<keyword evidence="4" id="KW-0788">Thiol protease</keyword>
<dbReference type="GO" id="GO:0008234">
    <property type="term" value="F:cysteine-type peptidase activity"/>
    <property type="evidence" value="ECO:0007669"/>
    <property type="project" value="UniProtKB-KW"/>
</dbReference>
<evidence type="ECO:0000256" key="4">
    <source>
        <dbReference type="ARBA" id="ARBA00022807"/>
    </source>
</evidence>
<feature type="domain" description="Peptidase C1A papain C-terminal" evidence="6">
    <location>
        <begin position="30"/>
        <end position="266"/>
    </location>
</feature>
<dbReference type="InterPro" id="IPR000668">
    <property type="entry name" value="Peptidase_C1A_C"/>
</dbReference>
<proteinExistence type="inferred from homology"/>
<dbReference type="Proteomes" id="UP000489600">
    <property type="component" value="Unassembled WGS sequence"/>
</dbReference>
<evidence type="ECO:0000256" key="5">
    <source>
        <dbReference type="SAM" id="MobiDB-lite"/>
    </source>
</evidence>